<proteinExistence type="predicted"/>
<keyword evidence="1" id="KW-0812">Transmembrane</keyword>
<dbReference type="InParanoid" id="A0A0V0Q9S0"/>
<name>A0A0V0Q9S0_PSEPJ</name>
<keyword evidence="1" id="KW-0472">Membrane</keyword>
<sequence length="104" mass="12024">MDNKEPLIQKTEQQELEEKLNKQTPKDYILCICIMFITYGLIALIYYLLDLFVHGAGYFACLWTLFGIFVVYFLVCAVAWNRGMKKSKAMEEALIKANLESPAF</sequence>
<evidence type="ECO:0000313" key="3">
    <source>
        <dbReference type="Proteomes" id="UP000054937"/>
    </source>
</evidence>
<evidence type="ECO:0000313" key="2">
    <source>
        <dbReference type="EMBL" id="KRW98979.1"/>
    </source>
</evidence>
<keyword evidence="1" id="KW-1133">Transmembrane helix</keyword>
<keyword evidence="3" id="KW-1185">Reference proteome</keyword>
<dbReference type="EMBL" id="LDAU01000223">
    <property type="protein sequence ID" value="KRW98979.1"/>
    <property type="molecule type" value="Genomic_DNA"/>
</dbReference>
<comment type="caution">
    <text evidence="2">The sequence shown here is derived from an EMBL/GenBank/DDBJ whole genome shotgun (WGS) entry which is preliminary data.</text>
</comment>
<feature type="transmembrane region" description="Helical" evidence="1">
    <location>
        <begin position="55"/>
        <end position="80"/>
    </location>
</feature>
<dbReference type="AlphaFoldDB" id="A0A0V0Q9S0"/>
<reference evidence="2 3" key="1">
    <citation type="journal article" date="2015" name="Sci. Rep.">
        <title>Genome of the facultative scuticociliatosis pathogen Pseudocohnilembus persalinus provides insight into its virulence through horizontal gene transfer.</title>
        <authorList>
            <person name="Xiong J."/>
            <person name="Wang G."/>
            <person name="Cheng J."/>
            <person name="Tian M."/>
            <person name="Pan X."/>
            <person name="Warren A."/>
            <person name="Jiang C."/>
            <person name="Yuan D."/>
            <person name="Miao W."/>
        </authorList>
    </citation>
    <scope>NUCLEOTIDE SEQUENCE [LARGE SCALE GENOMIC DNA]</scope>
    <source>
        <strain evidence="2">36N120E</strain>
    </source>
</reference>
<evidence type="ECO:0000256" key="1">
    <source>
        <dbReference type="SAM" id="Phobius"/>
    </source>
</evidence>
<organism evidence="2 3">
    <name type="scientific">Pseudocohnilembus persalinus</name>
    <name type="common">Ciliate</name>
    <dbReference type="NCBI Taxonomy" id="266149"/>
    <lineage>
        <taxon>Eukaryota</taxon>
        <taxon>Sar</taxon>
        <taxon>Alveolata</taxon>
        <taxon>Ciliophora</taxon>
        <taxon>Intramacronucleata</taxon>
        <taxon>Oligohymenophorea</taxon>
        <taxon>Scuticociliatia</taxon>
        <taxon>Philasterida</taxon>
        <taxon>Pseudocohnilembidae</taxon>
        <taxon>Pseudocohnilembus</taxon>
    </lineage>
</organism>
<dbReference type="Proteomes" id="UP000054937">
    <property type="component" value="Unassembled WGS sequence"/>
</dbReference>
<feature type="transmembrane region" description="Helical" evidence="1">
    <location>
        <begin position="28"/>
        <end position="49"/>
    </location>
</feature>
<gene>
    <name evidence="2" type="ORF">PPERSA_11580</name>
</gene>
<accession>A0A0V0Q9S0</accession>
<protein>
    <submittedName>
        <fullName evidence="2">Uncharacterized protein</fullName>
    </submittedName>
</protein>